<evidence type="ECO:0000313" key="2">
    <source>
        <dbReference type="EMBL" id="EMP33952.1"/>
    </source>
</evidence>
<dbReference type="Proteomes" id="UP000031443">
    <property type="component" value="Unassembled WGS sequence"/>
</dbReference>
<evidence type="ECO:0000313" key="3">
    <source>
        <dbReference type="Proteomes" id="UP000031443"/>
    </source>
</evidence>
<gene>
    <name evidence="2" type="ORF">UY3_08904</name>
</gene>
<feature type="compositionally biased region" description="Polar residues" evidence="1">
    <location>
        <begin position="79"/>
        <end position="89"/>
    </location>
</feature>
<sequence>MSGTRCSGASPKTCRFCKQLDAILGGNPTSIAKSAVDTSEGTDAEDKVIDEEVELDEDVQLQAGSPGGAGSQELFSIPEVSSQSQQSLFGEQEAGDEMAGSSPIDVTMQHGEKFSVRALLQQEMPAVNML</sequence>
<proteinExistence type="predicted"/>
<name>M7C0Q7_CHEMY</name>
<feature type="region of interest" description="Disordered" evidence="1">
    <location>
        <begin position="61"/>
        <end position="104"/>
    </location>
</feature>
<accession>M7C0Q7</accession>
<protein>
    <submittedName>
        <fullName evidence="2">Uncharacterized protein</fullName>
    </submittedName>
</protein>
<dbReference type="EMBL" id="KB534687">
    <property type="protein sequence ID" value="EMP33952.1"/>
    <property type="molecule type" value="Genomic_DNA"/>
</dbReference>
<keyword evidence="3" id="KW-1185">Reference proteome</keyword>
<evidence type="ECO:0000256" key="1">
    <source>
        <dbReference type="SAM" id="MobiDB-lite"/>
    </source>
</evidence>
<organism evidence="2 3">
    <name type="scientific">Chelonia mydas</name>
    <name type="common">Green sea-turtle</name>
    <name type="synonym">Chelonia agassizi</name>
    <dbReference type="NCBI Taxonomy" id="8469"/>
    <lineage>
        <taxon>Eukaryota</taxon>
        <taxon>Metazoa</taxon>
        <taxon>Chordata</taxon>
        <taxon>Craniata</taxon>
        <taxon>Vertebrata</taxon>
        <taxon>Euteleostomi</taxon>
        <taxon>Archelosauria</taxon>
        <taxon>Testudinata</taxon>
        <taxon>Testudines</taxon>
        <taxon>Cryptodira</taxon>
        <taxon>Durocryptodira</taxon>
        <taxon>Americhelydia</taxon>
        <taxon>Chelonioidea</taxon>
        <taxon>Cheloniidae</taxon>
        <taxon>Chelonia</taxon>
    </lineage>
</organism>
<reference evidence="3" key="1">
    <citation type="journal article" date="2013" name="Nat. Genet.">
        <title>The draft genomes of soft-shell turtle and green sea turtle yield insights into the development and evolution of the turtle-specific body plan.</title>
        <authorList>
            <person name="Wang Z."/>
            <person name="Pascual-Anaya J."/>
            <person name="Zadissa A."/>
            <person name="Li W."/>
            <person name="Niimura Y."/>
            <person name="Huang Z."/>
            <person name="Li C."/>
            <person name="White S."/>
            <person name="Xiong Z."/>
            <person name="Fang D."/>
            <person name="Wang B."/>
            <person name="Ming Y."/>
            <person name="Chen Y."/>
            <person name="Zheng Y."/>
            <person name="Kuraku S."/>
            <person name="Pignatelli M."/>
            <person name="Herrero J."/>
            <person name="Beal K."/>
            <person name="Nozawa M."/>
            <person name="Li Q."/>
            <person name="Wang J."/>
            <person name="Zhang H."/>
            <person name="Yu L."/>
            <person name="Shigenobu S."/>
            <person name="Wang J."/>
            <person name="Liu J."/>
            <person name="Flicek P."/>
            <person name="Searle S."/>
            <person name="Wang J."/>
            <person name="Kuratani S."/>
            <person name="Yin Y."/>
            <person name="Aken B."/>
            <person name="Zhang G."/>
            <person name="Irie N."/>
        </authorList>
    </citation>
    <scope>NUCLEOTIDE SEQUENCE [LARGE SCALE GENOMIC DNA]</scope>
</reference>
<dbReference type="AlphaFoldDB" id="M7C0Q7"/>